<proteinExistence type="predicted"/>
<evidence type="ECO:0000313" key="1">
    <source>
        <dbReference type="EMBL" id="KAI3353100.1"/>
    </source>
</evidence>
<comment type="caution">
    <text evidence="1">The sequence shown here is derived from an EMBL/GenBank/DDBJ whole genome shotgun (WGS) entry which is preliminary data.</text>
</comment>
<feature type="non-terminal residue" evidence="1">
    <location>
        <position position="2049"/>
    </location>
</feature>
<gene>
    <name evidence="1" type="ORF">L3Q82_019669</name>
</gene>
<name>A0ACB8VCK8_9TELE</name>
<organism evidence="1 2">
    <name type="scientific">Scortum barcoo</name>
    <name type="common">barcoo grunter</name>
    <dbReference type="NCBI Taxonomy" id="214431"/>
    <lineage>
        <taxon>Eukaryota</taxon>
        <taxon>Metazoa</taxon>
        <taxon>Chordata</taxon>
        <taxon>Craniata</taxon>
        <taxon>Vertebrata</taxon>
        <taxon>Euteleostomi</taxon>
        <taxon>Actinopterygii</taxon>
        <taxon>Neopterygii</taxon>
        <taxon>Teleostei</taxon>
        <taxon>Neoteleostei</taxon>
        <taxon>Acanthomorphata</taxon>
        <taxon>Eupercaria</taxon>
        <taxon>Centrarchiformes</taxon>
        <taxon>Terapontoidei</taxon>
        <taxon>Terapontidae</taxon>
        <taxon>Scortum</taxon>
    </lineage>
</organism>
<reference evidence="1" key="1">
    <citation type="submission" date="2022-04" db="EMBL/GenBank/DDBJ databases">
        <title>Jade perch genome.</title>
        <authorList>
            <person name="Chao B."/>
        </authorList>
    </citation>
    <scope>NUCLEOTIDE SEQUENCE</scope>
    <source>
        <strain evidence="1">CB-2022</strain>
    </source>
</reference>
<protein>
    <submittedName>
        <fullName evidence="1">Uncharacterized protein</fullName>
    </submittedName>
</protein>
<sequence>MSPPCDCCREHIEKLNQQVSVMRKEMKNLRQMLDSAARAHRKHIISIQSAVTKMGPAGDQAPPPPPPPPTAASPQAALERGSIQTVPIGHISSCFSVKNGTPRQPTVCGPSRAELRIQQSVFNNPEHALVGLEHYSHVWIIFLFHKNGQLSYKAKVKPPRLNGQSIGVYSTRSPHRPNALGLTLAKLDKIVGDTIHLSDIDMIDGTPVLDVKPYIPEYDSPHTRMSMEPHDSSTDQPQTPSVSPDETADILNFHKDSQTHVQMHIKRQKTDDDDDSGNLPSRGIPAVDASRVGAQSSLQNVLEEVKAYVAQGDLCQLSCESEDRVSEAPKTKPPESTVDRPEYGEEAYSTVAGWIREPPVGSLEVRFTPHAERELAEFLPTHLSGSSEGDRPRFKFLRSSEEAAAAIRGVLSADPRSVYRRTRCTDRLFFFTLDTADITCWFGRGFAEVLQVRPVERHIASVEMSSRQSGSNGEGLPSSRCGERTPLRSLENEMLHQSSPSLMFRSKSLLTADVMKPTKGDDPLSDPDHHLQSPPSTKVIQTNSSSIDLTTTEAACGLGDVTFKSFICPGGEVILESVILQSCSDHTEHPYYNPEMKDASLVDAVCFTTPASGNLDDKPDTRIVTWKSFSCDGGEVEVSDVTRPQNETIPLPDEQLGEPLQDTSVNLTNISDCGQLCDAKHADHLYCSSENSVHVISASSETSSGSEKAANGLSDVTLKSFHCTGGEIEISDDIKLTEETVPPLADLTTTCSESHNYGIDPSMLANEDVLYSDSHFDHPYCNIENEPSTTSANIPVSLEVLPLNLDAVDEVQQVSLVVPDSQTDRQEGVTCGSFISGRSEVEVSSGSRLSQTTSPLPDDKAVICQPLDDNSVSTSDTQYKANSQVESDEVVVDTDPPAIGTSSLTSTSLNTLDNKSVNSQMQETSKMDSTHPEDSSVLHRTEPSLCDPPTASTETTTPVEVKLEHLSQPYFSNGPLESSETKDSALGSSGNGPVVCNSAEKPVVESLPDVFKVLSECPSVASALQCGILSPVVRRASLFMLKACKDPAADQFLADDSLLEGEKSFMAPANVDPAGLWAEHLESPMPRPLFNSTALSCKPQPGLATEPVEDVGVKPCAVPQSEVEKPALDIPFIPDGPLQQQLRQMAEFLFLASGKMGPTAVSAPAAPPAAVTVPLVRATPAESHSVCVGTTPMKCVDHSINTSGQFERKRDFSVVDSCTLTDPLLWNVPPGSLESLPREELEQRLRSSMIMVEALVQQLAAARTHGFPPAGPAPSDLREKLVQTDHTELSQTTMYRDLYLEALSRIGELEADGDSLQTLIQCMQDMRVTMYGQMKSLFKKTKEMQTVMMQKVKDALHQRDDMRVQMEEAFTAKEAAFSAMTQLRTHCATEISELERNVGSQQDLLAAINQTYPEQVALNQAYTEMLNSATEVLSTTMEEQSSLMEELCTVRGLLQKTAPILLKLNEKAASALRERDEHISARDRAIEEREQIEEECSQANLNLQTARDQISDLNLQVTILTSEMGVLRQKLTEREEERGQLERKVTELSATVSSTLASYTFLEQALAAETTKLQQSWKDIQLAKDRANELETSLSQSEQRECELSRALAQSEERLSQLQALSQSQNVQIQQLQDVCTQLSGVREMNEFLQMENELAREQMAESESLLRANLQGLRERNIQCEDLKGELAQLQLENNSLQGELEATRSRANATQLELGEKLAQAVTEVTLLHHTLRGLTNELHAALNDKKLEPPKDKESQPVHNADRRHPSSSFVDSIMVALTAEKEEDVKTETFSEPDMPEPQCGTLFSETSAFTRIAAVTPKKNQSTVEFEPEEDEQSSVADLFADLSGTVAELISTLKLVRQRKDAQLEELHNTIFGLQGEQQAANSRHQAEVFELKHQLSRLNSLAERGSQALQQKALDEKTLGKLMSEIQETQESLNKHKADSNELRKEVAELRRALQQSKVESQFLHDELKKAGGQLTTPTHFMEEKIQLLKEVERLKLSLQEVEQARVKLLDRAKRHQMIHQTNQQKSENELQLLNNMINKVR</sequence>
<keyword evidence="2" id="KW-1185">Reference proteome</keyword>
<dbReference type="EMBL" id="CM041553">
    <property type="protein sequence ID" value="KAI3353100.1"/>
    <property type="molecule type" value="Genomic_DNA"/>
</dbReference>
<dbReference type="Proteomes" id="UP000831701">
    <property type="component" value="Chromosome 23"/>
</dbReference>
<accession>A0ACB8VCK8</accession>
<evidence type="ECO:0000313" key="2">
    <source>
        <dbReference type="Proteomes" id="UP000831701"/>
    </source>
</evidence>